<sequence>MKILNRTRYALLLSTLITITPSAYAHKVKALTPGELAAQSDIIALIEINKSREIKKEKFTCGFEYTAKTLKVLKGETHDSFKFGYMRGLYPKKQYLVFLNDSSDFSYININLFKNHPGLLVLLECRKFQPEKYTLAQGGTAFFEVETSSIFNHQPIISIERQHLKVSKGMKSVNDKHNTSLIWITLEDALADIRGQ</sequence>
<reference evidence="1" key="1">
    <citation type="submission" date="2018-06" db="EMBL/GenBank/DDBJ databases">
        <authorList>
            <person name="Zhirakovskaya E."/>
        </authorList>
    </citation>
    <scope>NUCLEOTIDE SEQUENCE</scope>
</reference>
<proteinExistence type="predicted"/>
<accession>A0A3B0Y853</accession>
<organism evidence="1">
    <name type="scientific">hydrothermal vent metagenome</name>
    <dbReference type="NCBI Taxonomy" id="652676"/>
    <lineage>
        <taxon>unclassified sequences</taxon>
        <taxon>metagenomes</taxon>
        <taxon>ecological metagenomes</taxon>
    </lineage>
</organism>
<gene>
    <name evidence="1" type="ORF">MNBD_GAMMA10-2272</name>
</gene>
<dbReference type="AlphaFoldDB" id="A0A3B0Y853"/>
<name>A0A3B0Y853_9ZZZZ</name>
<dbReference type="EMBL" id="UOFJ01000605">
    <property type="protein sequence ID" value="VAW71522.1"/>
    <property type="molecule type" value="Genomic_DNA"/>
</dbReference>
<protein>
    <submittedName>
        <fullName evidence="1">Uncharacterized protein</fullName>
    </submittedName>
</protein>
<evidence type="ECO:0000313" key="1">
    <source>
        <dbReference type="EMBL" id="VAW71522.1"/>
    </source>
</evidence>